<dbReference type="AlphaFoldDB" id="A0AAU9K1S2"/>
<name>A0AAU9K1S2_9CILI</name>
<feature type="compositionally biased region" description="Basic and acidic residues" evidence="1">
    <location>
        <begin position="143"/>
        <end position="166"/>
    </location>
</feature>
<sequence length="210" mass="24247">MEEEWDETEWIGYESEDVYENESGCGRVTIIEDDLDELLKAMACIQGELLGGEELIQVLEKHTRLEKYKRETRISGWEQGSRGEQKIWMSLKAIKISGLEKSKEDEEESKLECVSEKDEKIVNKERKDATKCAFLRPTKVLNDRGETEKRQKREGEIEGDSERDAEGWTDGGTVEEAKGEIDRIGEREIEGWKRRKKTIRVCCGLCPLNN</sequence>
<evidence type="ECO:0000256" key="1">
    <source>
        <dbReference type="SAM" id="MobiDB-lite"/>
    </source>
</evidence>
<reference evidence="2" key="1">
    <citation type="submission" date="2021-09" db="EMBL/GenBank/DDBJ databases">
        <authorList>
            <consortium name="AG Swart"/>
            <person name="Singh M."/>
            <person name="Singh A."/>
            <person name="Seah K."/>
            <person name="Emmerich C."/>
        </authorList>
    </citation>
    <scope>NUCLEOTIDE SEQUENCE</scope>
    <source>
        <strain evidence="2">ATCC30299</strain>
    </source>
</reference>
<proteinExistence type="predicted"/>
<dbReference type="EMBL" id="CAJZBQ010000048">
    <property type="protein sequence ID" value="CAG9329592.1"/>
    <property type="molecule type" value="Genomic_DNA"/>
</dbReference>
<evidence type="ECO:0000313" key="3">
    <source>
        <dbReference type="Proteomes" id="UP001162131"/>
    </source>
</evidence>
<gene>
    <name evidence="2" type="ORF">BSTOLATCC_MIC49443</name>
</gene>
<feature type="region of interest" description="Disordered" evidence="1">
    <location>
        <begin position="143"/>
        <end position="181"/>
    </location>
</feature>
<keyword evidence="3" id="KW-1185">Reference proteome</keyword>
<evidence type="ECO:0000313" key="2">
    <source>
        <dbReference type="EMBL" id="CAG9329592.1"/>
    </source>
</evidence>
<protein>
    <submittedName>
        <fullName evidence="2">Uncharacterized protein</fullName>
    </submittedName>
</protein>
<dbReference type="Proteomes" id="UP001162131">
    <property type="component" value="Unassembled WGS sequence"/>
</dbReference>
<organism evidence="2 3">
    <name type="scientific">Blepharisma stoltei</name>
    <dbReference type="NCBI Taxonomy" id="1481888"/>
    <lineage>
        <taxon>Eukaryota</taxon>
        <taxon>Sar</taxon>
        <taxon>Alveolata</taxon>
        <taxon>Ciliophora</taxon>
        <taxon>Postciliodesmatophora</taxon>
        <taxon>Heterotrichea</taxon>
        <taxon>Heterotrichida</taxon>
        <taxon>Blepharismidae</taxon>
        <taxon>Blepharisma</taxon>
    </lineage>
</organism>
<accession>A0AAU9K1S2</accession>
<comment type="caution">
    <text evidence="2">The sequence shown here is derived from an EMBL/GenBank/DDBJ whole genome shotgun (WGS) entry which is preliminary data.</text>
</comment>